<keyword evidence="6 10" id="KW-0472">Membrane</keyword>
<organism evidence="12 13">
    <name type="scientific">Leptobrachium leishanense</name>
    <name type="common">Leishan spiny toad</name>
    <dbReference type="NCBI Taxonomy" id="445787"/>
    <lineage>
        <taxon>Eukaryota</taxon>
        <taxon>Metazoa</taxon>
        <taxon>Chordata</taxon>
        <taxon>Craniata</taxon>
        <taxon>Vertebrata</taxon>
        <taxon>Euteleostomi</taxon>
        <taxon>Amphibia</taxon>
        <taxon>Batrachia</taxon>
        <taxon>Anura</taxon>
        <taxon>Pelobatoidea</taxon>
        <taxon>Megophryidae</taxon>
        <taxon>Leptobrachium</taxon>
    </lineage>
</organism>
<dbReference type="Pfam" id="PF00530">
    <property type="entry name" value="SRCR"/>
    <property type="match status" value="1"/>
</dbReference>
<feature type="transmembrane region" description="Helical" evidence="10">
    <location>
        <begin position="211"/>
        <end position="228"/>
    </location>
</feature>
<keyword evidence="8" id="KW-0325">Glycoprotein</keyword>
<accession>A0A8C5MRS6</accession>
<evidence type="ECO:0000256" key="3">
    <source>
        <dbReference type="ARBA" id="ARBA00022729"/>
    </source>
</evidence>
<feature type="domain" description="SRCR" evidence="11">
    <location>
        <begin position="1"/>
        <end position="59"/>
    </location>
</feature>
<keyword evidence="4" id="KW-0677">Repeat</keyword>
<dbReference type="PANTHER" id="PTHR19331">
    <property type="entry name" value="SCAVENGER RECEPTOR DOMAIN-CONTAINING"/>
    <property type="match status" value="1"/>
</dbReference>
<dbReference type="InterPro" id="IPR036772">
    <property type="entry name" value="SRCR-like_dom_sf"/>
</dbReference>
<feature type="disulfide bond" evidence="9">
    <location>
        <begin position="28"/>
        <end position="38"/>
    </location>
</feature>
<feature type="disulfide bond" evidence="9">
    <location>
        <begin position="136"/>
        <end position="146"/>
    </location>
</feature>
<evidence type="ECO:0000313" key="13">
    <source>
        <dbReference type="Proteomes" id="UP000694569"/>
    </source>
</evidence>
<evidence type="ECO:0000256" key="5">
    <source>
        <dbReference type="ARBA" id="ARBA00022989"/>
    </source>
</evidence>
<evidence type="ECO:0000256" key="9">
    <source>
        <dbReference type="PROSITE-ProRule" id="PRU00196"/>
    </source>
</evidence>
<sequence length="293" mass="32324">MGCGPLTQTIHTLKEVGFGVQMVEKMMCSGAESKVSECKVSLWRPEACYMNVHAGLVCSTEGLSKVTLVGGHSVCSGQLKVHVNGSTSTVCTDEWSQMEEVVVCRHMGCGPVLELKEGKKMVTLSKPTVDIQRLSCNGNEPDLSHCTAILSKGYKCNTEAVDVLCSQTSKGHQDMAVMNGVINMALFIMECVITALFIMECVVMVQFFKGVHHYGVVFHGVCYYAAVFHGVRCYGAFFMACVVTVHFFMACVVMVRFFMAYVVTVRFFMACIVTVRFFMACVVTVQFFMEHVT</sequence>
<evidence type="ECO:0000313" key="12">
    <source>
        <dbReference type="Ensembl" id="ENSLLEP00000018173.1"/>
    </source>
</evidence>
<proteinExistence type="predicted"/>
<dbReference type="Ensembl" id="ENSLLET00000018892.1">
    <property type="protein sequence ID" value="ENSLLEP00000018173.1"/>
    <property type="gene ID" value="ENSLLEG00000011585.1"/>
</dbReference>
<dbReference type="SMART" id="SM00202">
    <property type="entry name" value="SR"/>
    <property type="match status" value="1"/>
</dbReference>
<dbReference type="PROSITE" id="PS50287">
    <property type="entry name" value="SRCR_2"/>
    <property type="match status" value="2"/>
</dbReference>
<dbReference type="InterPro" id="IPR001190">
    <property type="entry name" value="SRCR"/>
</dbReference>
<dbReference type="PANTHER" id="PTHR19331:SF468">
    <property type="entry name" value="SCAVENGER RECEPTOR CYSTEINE-RICH TYPE 1 PROTEIN M160"/>
    <property type="match status" value="1"/>
</dbReference>
<feature type="disulfide bond" evidence="9">
    <location>
        <begin position="104"/>
        <end position="165"/>
    </location>
</feature>
<evidence type="ECO:0000256" key="8">
    <source>
        <dbReference type="ARBA" id="ARBA00023180"/>
    </source>
</evidence>
<protein>
    <recommendedName>
        <fullName evidence="11">SRCR domain-containing protein</fullName>
    </recommendedName>
</protein>
<name>A0A8C5MRS6_9ANUR</name>
<dbReference type="Gene3D" id="3.10.250.10">
    <property type="entry name" value="SRCR-like domain"/>
    <property type="match status" value="1"/>
</dbReference>
<dbReference type="OrthoDB" id="536948at2759"/>
<evidence type="ECO:0000259" key="11">
    <source>
        <dbReference type="PROSITE" id="PS50287"/>
    </source>
</evidence>
<evidence type="ECO:0000256" key="10">
    <source>
        <dbReference type="SAM" id="Phobius"/>
    </source>
</evidence>
<keyword evidence="7 9" id="KW-1015">Disulfide bond</keyword>
<keyword evidence="13" id="KW-1185">Reference proteome</keyword>
<evidence type="ECO:0000256" key="1">
    <source>
        <dbReference type="ARBA" id="ARBA00004167"/>
    </source>
</evidence>
<dbReference type="FunFam" id="3.10.250.10:FF:000016">
    <property type="entry name" value="Scavenger receptor cysteine-rich protein type 12"/>
    <property type="match status" value="1"/>
</dbReference>
<keyword evidence="2 10" id="KW-0812">Transmembrane</keyword>
<evidence type="ECO:0000256" key="7">
    <source>
        <dbReference type="ARBA" id="ARBA00023157"/>
    </source>
</evidence>
<comment type="caution">
    <text evidence="9">Lacks conserved residue(s) required for the propagation of feature annotation.</text>
</comment>
<evidence type="ECO:0000256" key="6">
    <source>
        <dbReference type="ARBA" id="ARBA00023136"/>
    </source>
</evidence>
<evidence type="ECO:0000256" key="2">
    <source>
        <dbReference type="ARBA" id="ARBA00022692"/>
    </source>
</evidence>
<dbReference type="AlphaFoldDB" id="A0A8C5MRS6"/>
<keyword evidence="3" id="KW-0732">Signal</keyword>
<dbReference type="SUPFAM" id="SSF56487">
    <property type="entry name" value="SRCR-like"/>
    <property type="match status" value="2"/>
</dbReference>
<dbReference type="PRINTS" id="PR00258">
    <property type="entry name" value="SPERACTRCPTR"/>
</dbReference>
<feature type="domain" description="SRCR" evidence="11">
    <location>
        <begin position="66"/>
        <end position="166"/>
    </location>
</feature>
<keyword evidence="5 10" id="KW-1133">Transmembrane helix</keyword>
<comment type="subcellular location">
    <subcellularLocation>
        <location evidence="1">Membrane</location>
        <topology evidence="1">Single-pass membrane protein</topology>
    </subcellularLocation>
</comment>
<dbReference type="Proteomes" id="UP000694569">
    <property type="component" value="Unplaced"/>
</dbReference>
<dbReference type="GO" id="GO:0009897">
    <property type="term" value="C:external side of plasma membrane"/>
    <property type="evidence" value="ECO:0007669"/>
    <property type="project" value="TreeGrafter"/>
</dbReference>
<feature type="transmembrane region" description="Helical" evidence="10">
    <location>
        <begin position="234"/>
        <end position="255"/>
    </location>
</feature>
<reference evidence="12" key="2">
    <citation type="submission" date="2025-09" db="UniProtKB">
        <authorList>
            <consortium name="Ensembl"/>
        </authorList>
    </citation>
    <scope>IDENTIFICATION</scope>
</reference>
<reference evidence="12" key="1">
    <citation type="submission" date="2025-08" db="UniProtKB">
        <authorList>
            <consortium name="Ensembl"/>
        </authorList>
    </citation>
    <scope>IDENTIFICATION</scope>
</reference>
<feature type="transmembrane region" description="Helical" evidence="10">
    <location>
        <begin position="267"/>
        <end position="289"/>
    </location>
</feature>
<evidence type="ECO:0000256" key="4">
    <source>
        <dbReference type="ARBA" id="ARBA00022737"/>
    </source>
</evidence>
<feature type="transmembrane region" description="Helical" evidence="10">
    <location>
        <begin position="176"/>
        <end position="199"/>
    </location>
</feature>